<keyword evidence="2" id="KW-1185">Reference proteome</keyword>
<dbReference type="PANTHER" id="PTHR33389:SF18">
    <property type="entry name" value="OS01G0677900 PROTEIN"/>
    <property type="match status" value="1"/>
</dbReference>
<proteinExistence type="predicted"/>
<accession>A0AA39SWC2</accession>
<reference evidence="1" key="1">
    <citation type="journal article" date="2022" name="Plant J.">
        <title>Strategies of tolerance reflected in two North American maple genomes.</title>
        <authorList>
            <person name="McEvoy S.L."/>
            <person name="Sezen U.U."/>
            <person name="Trouern-Trend A."/>
            <person name="McMahon S.M."/>
            <person name="Schaberg P.G."/>
            <person name="Yang J."/>
            <person name="Wegrzyn J.L."/>
            <person name="Swenson N.G."/>
        </authorList>
    </citation>
    <scope>NUCLEOTIDE SEQUENCE</scope>
    <source>
        <strain evidence="1">NS2018</strain>
    </source>
</reference>
<sequence length="129" mass="14406">MLGVLGLKYEYTVTDKVRMSCSVKKPVKKSGENYPDGYSTEMSFDMSIRDSRKAFAWGYWSPISVGDQIFQWSSGSFMPLSSSMTESSSLEANTSNGRPLNISYKINLTLQYAACRTALFNNSSSGYIR</sequence>
<dbReference type="AlphaFoldDB" id="A0AA39SWC2"/>
<organism evidence="1 2">
    <name type="scientific">Acer saccharum</name>
    <name type="common">Sugar maple</name>
    <dbReference type="NCBI Taxonomy" id="4024"/>
    <lineage>
        <taxon>Eukaryota</taxon>
        <taxon>Viridiplantae</taxon>
        <taxon>Streptophyta</taxon>
        <taxon>Embryophyta</taxon>
        <taxon>Tracheophyta</taxon>
        <taxon>Spermatophyta</taxon>
        <taxon>Magnoliopsida</taxon>
        <taxon>eudicotyledons</taxon>
        <taxon>Gunneridae</taxon>
        <taxon>Pentapetalae</taxon>
        <taxon>rosids</taxon>
        <taxon>malvids</taxon>
        <taxon>Sapindales</taxon>
        <taxon>Sapindaceae</taxon>
        <taxon>Hippocastanoideae</taxon>
        <taxon>Acereae</taxon>
        <taxon>Acer</taxon>
    </lineage>
</organism>
<evidence type="ECO:0000313" key="2">
    <source>
        <dbReference type="Proteomes" id="UP001168877"/>
    </source>
</evidence>
<evidence type="ECO:0000313" key="1">
    <source>
        <dbReference type="EMBL" id="KAK0601057.1"/>
    </source>
</evidence>
<name>A0AA39SWC2_ACESA</name>
<gene>
    <name evidence="1" type="ORF">LWI29_020926</name>
</gene>
<comment type="caution">
    <text evidence="1">The sequence shown here is derived from an EMBL/GenBank/DDBJ whole genome shotgun (WGS) entry which is preliminary data.</text>
</comment>
<protein>
    <submittedName>
        <fullName evidence="1">Uncharacterized protein</fullName>
    </submittedName>
</protein>
<reference evidence="1" key="2">
    <citation type="submission" date="2023-06" db="EMBL/GenBank/DDBJ databases">
        <authorList>
            <person name="Swenson N.G."/>
            <person name="Wegrzyn J.L."/>
            <person name="Mcevoy S.L."/>
        </authorList>
    </citation>
    <scope>NUCLEOTIDE SEQUENCE</scope>
    <source>
        <strain evidence="1">NS2018</strain>
        <tissue evidence="1">Leaf</tissue>
    </source>
</reference>
<dbReference type="Proteomes" id="UP001168877">
    <property type="component" value="Unassembled WGS sequence"/>
</dbReference>
<dbReference type="PANTHER" id="PTHR33389">
    <property type="entry name" value="FAMILY PROTEIN, PUTATIVE (DUF2921)-RELATED"/>
    <property type="match status" value="1"/>
</dbReference>
<dbReference type="EMBL" id="JAUESC010000003">
    <property type="protein sequence ID" value="KAK0601057.1"/>
    <property type="molecule type" value="Genomic_DNA"/>
</dbReference>